<organism evidence="6 7">
    <name type="scientific">Lactuca saligna</name>
    <name type="common">Willowleaf lettuce</name>
    <dbReference type="NCBI Taxonomy" id="75948"/>
    <lineage>
        <taxon>Eukaryota</taxon>
        <taxon>Viridiplantae</taxon>
        <taxon>Streptophyta</taxon>
        <taxon>Embryophyta</taxon>
        <taxon>Tracheophyta</taxon>
        <taxon>Spermatophyta</taxon>
        <taxon>Magnoliopsida</taxon>
        <taxon>eudicotyledons</taxon>
        <taxon>Gunneridae</taxon>
        <taxon>Pentapetalae</taxon>
        <taxon>asterids</taxon>
        <taxon>campanulids</taxon>
        <taxon>Asterales</taxon>
        <taxon>Asteraceae</taxon>
        <taxon>Cichorioideae</taxon>
        <taxon>Cichorieae</taxon>
        <taxon>Lactucinae</taxon>
        <taxon>Lactuca</taxon>
    </lineage>
</organism>
<evidence type="ECO:0000256" key="1">
    <source>
        <dbReference type="RuleBase" id="RU363044"/>
    </source>
</evidence>
<dbReference type="GO" id="GO:0005524">
    <property type="term" value="F:ATP binding"/>
    <property type="evidence" value="ECO:0007669"/>
    <property type="project" value="UniProtKB-KW"/>
</dbReference>
<evidence type="ECO:0000259" key="5">
    <source>
        <dbReference type="Pfam" id="PF21530"/>
    </source>
</evidence>
<accession>A0AA35ZVS1</accession>
<dbReference type="EMBL" id="OX465084">
    <property type="protein sequence ID" value="CAI9299804.1"/>
    <property type="molecule type" value="Genomic_DNA"/>
</dbReference>
<keyword evidence="1" id="KW-0378">Hydrolase</keyword>
<comment type="cofactor">
    <cofactor evidence="1">
        <name>Mg(2+)</name>
        <dbReference type="ChEBI" id="CHEBI:18420"/>
    </cofactor>
</comment>
<dbReference type="Pfam" id="PF21530">
    <property type="entry name" value="Pif1_2B_dom"/>
    <property type="match status" value="1"/>
</dbReference>
<dbReference type="InterPro" id="IPR027417">
    <property type="entry name" value="P-loop_NTPase"/>
</dbReference>
<dbReference type="Pfam" id="PF05970">
    <property type="entry name" value="PIF1"/>
    <property type="match status" value="1"/>
</dbReference>
<keyword evidence="1" id="KW-0347">Helicase</keyword>
<name>A0AA35ZVS1_LACSI</name>
<feature type="domain" description="DNA helicase Pif1-like 2B" evidence="5">
    <location>
        <begin position="1235"/>
        <end position="1281"/>
    </location>
</feature>
<dbReference type="GO" id="GO:0000723">
    <property type="term" value="P:telomere maintenance"/>
    <property type="evidence" value="ECO:0007669"/>
    <property type="project" value="InterPro"/>
</dbReference>
<keyword evidence="1" id="KW-0547">Nucleotide-binding</keyword>
<dbReference type="Gene3D" id="3.40.50.300">
    <property type="entry name" value="P-loop containing nucleotide triphosphate hydrolases"/>
    <property type="match status" value="1"/>
</dbReference>
<proteinExistence type="inferred from homology"/>
<dbReference type="PANTHER" id="PTHR10492">
    <property type="match status" value="1"/>
</dbReference>
<feature type="region of interest" description="Disordered" evidence="2">
    <location>
        <begin position="1"/>
        <end position="20"/>
    </location>
</feature>
<dbReference type="GO" id="GO:0006310">
    <property type="term" value="P:DNA recombination"/>
    <property type="evidence" value="ECO:0007669"/>
    <property type="project" value="UniProtKB-KW"/>
</dbReference>
<feature type="domain" description="Helitron helicase-like" evidence="4">
    <location>
        <begin position="318"/>
        <end position="500"/>
    </location>
</feature>
<dbReference type="CDD" id="cd18809">
    <property type="entry name" value="SF1_C_RecD"/>
    <property type="match status" value="1"/>
</dbReference>
<evidence type="ECO:0000256" key="2">
    <source>
        <dbReference type="SAM" id="MobiDB-lite"/>
    </source>
</evidence>
<keyword evidence="7" id="KW-1185">Reference proteome</keyword>
<dbReference type="GO" id="GO:0006281">
    <property type="term" value="P:DNA repair"/>
    <property type="evidence" value="ECO:0007669"/>
    <property type="project" value="UniProtKB-KW"/>
</dbReference>
<evidence type="ECO:0000313" key="6">
    <source>
        <dbReference type="EMBL" id="CAI9299804.1"/>
    </source>
</evidence>
<dbReference type="InterPro" id="IPR049163">
    <property type="entry name" value="Pif1-like_2B_dom"/>
</dbReference>
<dbReference type="Proteomes" id="UP001177003">
    <property type="component" value="Chromosome 8"/>
</dbReference>
<dbReference type="GO" id="GO:0016787">
    <property type="term" value="F:hydrolase activity"/>
    <property type="evidence" value="ECO:0007669"/>
    <property type="project" value="UniProtKB-KW"/>
</dbReference>
<dbReference type="SUPFAM" id="SSF52540">
    <property type="entry name" value="P-loop containing nucleoside triphosphate hydrolases"/>
    <property type="match status" value="2"/>
</dbReference>
<keyword evidence="1" id="KW-0234">DNA repair</keyword>
<dbReference type="GO" id="GO:0043139">
    <property type="term" value="F:5'-3' DNA helicase activity"/>
    <property type="evidence" value="ECO:0007669"/>
    <property type="project" value="UniProtKB-EC"/>
</dbReference>
<comment type="similarity">
    <text evidence="1">Belongs to the helicase family.</text>
</comment>
<dbReference type="FunFam" id="3.40.50.300:FF:002884">
    <property type="entry name" value="ATP-dependent DNA helicase"/>
    <property type="match status" value="1"/>
</dbReference>
<sequence>MAVPSKRRADDGGSSSVPPSVGCRCRSRRLQPLSLLPDYMDCGDCTCVCAYCGALFRYIERVVNTSTADPPRYNHCCRGGDVVLPYPSMFPTDFVALYQNSGFLRDIGAYNNMFSMTSFGANVDEDVNDNHGPYVFKISGQISHKIGSLCPDPIKGPRFLQLYLFDTGNEVENRLRPFDHPSKSDLDCNIVSYLVNFLGANNEYVRTFKTAKQIAEESNLQSYAVRLFNNVADRRYDLPSSGSLGCIVTGDDTISTTYDIIIHSQSSRPQRTSKLHPSYMPLQYPLLFPYGEEGWSPRLKIGNRIGATARNLTVNMNYAYQIHARQHIWSPIVNSSRLFQQYLVDAYTCIEEFRLDYIVKHQSNLRSDYVSGLYDALSKGHREASVVGKRVFLPASFTGGPRFMYSHYQDALSICRVYGNPQYFITFTCNLKWPEITRYMDTHMQGDVHSRADIIARVFNIKVHEFVRFLKQDKTFGEVEAYLYTMEFQKRGLPHCHTLLWVNSSDKIKNPIDIDKYITAELPDPINEVELYETITSCMIHGTCGPLNEKAPCMRDDKCTKHFPRPFVDSTFFDREGYVRYKCSVDAHHTTRYGQVVDNGYVVPYNKRLCSCFRAHINVEYCGWNMMIKYLFKYISKGADRIRYTLQKAESTNQSSAALPTTSHNRSENEDICAVNEVQNFLDGRYICPHEAAWRILDFRIHQRHPAVQILTVHEENMQQLLFNGENTIPEILSNPNSNITTLLAWFESNARDATGCDLTYLDYPKPYKWEKSSKSWSRRIYDSSKTVGRIVFVHPTSGELFYLRMLLCHQKGCTSFQDLRTKLPSGQLHHSYDPFSATYCFSVRSAIHVYYGTVHLLHDLDNMLRSAVPSKSMGDFGLPVPSADVIGILQNCLLLEELRYDRERLMKEHNELVPKLNSDQRSVYNTVVSSIENKKQILMFVYGHGGTGKTFLWTTILSYFRSIGKIVLAVAASGIASLLLPSGTTAHSRFKIPIDLTDKKSCDIKKRSFLGELMQRTTLIIWDEAPMSDRRCFEFLDRSLRDVLDCDQQPFGGISMLLGGDFRQTLPVVPKSTHSEIIALTLPSSYLWPYFMVRILPTNMRLQSSDITTQNSMSTSAFARWLLAIGDGIIGIPDKDDPRDSSWVQIPSSLLISATPNSLQTLIDFVYGDGILIDPTAADLSVRAIVSPTNETADEINTHILKIVRTSGRTYNSTDIMEPNGKHTSDMEGLYPIEYLNQLNIPGIPPHELTVKIHCPIMLIRNINQREGLCNGTRLIVSQLLPNVIEATIITGTCIGKRTYIPRIKFIHKSLDFPFTFSRKQFPVKVCYAMTINKSQGQSLCRIGIYLSQPVFAHGQLYVALSRATSPDSIKILIKTNDTVEENQTKNLVFKDLLQKLTSTEVYSITTCHTFREHFSKDHYYFLK</sequence>
<dbReference type="EC" id="5.6.2.3" evidence="1"/>
<comment type="catalytic activity">
    <reaction evidence="1">
        <text>ATP + H2O = ADP + phosphate + H(+)</text>
        <dbReference type="Rhea" id="RHEA:13065"/>
        <dbReference type="ChEBI" id="CHEBI:15377"/>
        <dbReference type="ChEBI" id="CHEBI:15378"/>
        <dbReference type="ChEBI" id="CHEBI:30616"/>
        <dbReference type="ChEBI" id="CHEBI:43474"/>
        <dbReference type="ChEBI" id="CHEBI:456216"/>
        <dbReference type="EC" id="5.6.2.3"/>
    </reaction>
</comment>
<feature type="domain" description="DNA helicase Pif1-like DEAD-box helicase" evidence="3">
    <location>
        <begin position="916"/>
        <end position="1132"/>
    </location>
</feature>
<dbReference type="InterPro" id="IPR010285">
    <property type="entry name" value="DNA_helicase_pif1-like_DEAD"/>
</dbReference>
<protein>
    <recommendedName>
        <fullName evidence="1">ATP-dependent DNA helicase</fullName>
        <ecNumber evidence="1">5.6.2.3</ecNumber>
    </recommendedName>
</protein>
<evidence type="ECO:0000259" key="4">
    <source>
        <dbReference type="Pfam" id="PF14214"/>
    </source>
</evidence>
<keyword evidence="1" id="KW-0227">DNA damage</keyword>
<reference evidence="6" key="1">
    <citation type="submission" date="2023-04" db="EMBL/GenBank/DDBJ databases">
        <authorList>
            <person name="Vijverberg K."/>
            <person name="Xiong W."/>
            <person name="Schranz E."/>
        </authorList>
    </citation>
    <scope>NUCLEOTIDE SEQUENCE</scope>
</reference>
<dbReference type="InterPro" id="IPR025476">
    <property type="entry name" value="Helitron_helicase-like"/>
</dbReference>
<dbReference type="PANTHER" id="PTHR10492:SF96">
    <property type="entry name" value="ATP-DEPENDENT DNA HELICASE"/>
    <property type="match status" value="1"/>
</dbReference>
<keyword evidence="1" id="KW-0233">DNA recombination</keyword>
<evidence type="ECO:0000313" key="7">
    <source>
        <dbReference type="Proteomes" id="UP001177003"/>
    </source>
</evidence>
<gene>
    <name evidence="6" type="ORF">LSALG_LOCUS38491</name>
</gene>
<keyword evidence="1" id="KW-0067">ATP-binding</keyword>
<evidence type="ECO:0000259" key="3">
    <source>
        <dbReference type="Pfam" id="PF05970"/>
    </source>
</evidence>
<dbReference type="Pfam" id="PF14214">
    <property type="entry name" value="Helitron_like_N"/>
    <property type="match status" value="1"/>
</dbReference>